<dbReference type="InterPro" id="IPR038765">
    <property type="entry name" value="Papain-like_cys_pep_sf"/>
</dbReference>
<feature type="compositionally biased region" description="Low complexity" evidence="7">
    <location>
        <begin position="214"/>
        <end position="243"/>
    </location>
</feature>
<evidence type="ECO:0000259" key="8">
    <source>
        <dbReference type="PROSITE" id="PS51782"/>
    </source>
</evidence>
<dbReference type="InterPro" id="IPR052062">
    <property type="entry name" value="Murein_DD/LD_carboxypeptidase"/>
</dbReference>
<protein>
    <submittedName>
        <fullName evidence="10 11">D-gamma-glutamyl-meso-diaminopimelic acid endopeptidase CwlS</fullName>
        <ecNumber evidence="10">3.4.19.11</ecNumber>
    </submittedName>
</protein>
<evidence type="ECO:0000256" key="5">
    <source>
        <dbReference type="ARBA" id="ARBA00022801"/>
    </source>
</evidence>
<name>A0A8B4Q8P9_9BACL</name>
<comment type="caution">
    <text evidence="10">The sequence shown here is derived from an EMBL/GenBank/DDBJ whole genome shotgun (WGS) entry which is preliminary data.</text>
</comment>
<feature type="domain" description="LysM" evidence="8">
    <location>
        <begin position="96"/>
        <end position="139"/>
    </location>
</feature>
<dbReference type="GO" id="GO:0008234">
    <property type="term" value="F:cysteine-type peptidase activity"/>
    <property type="evidence" value="ECO:0007669"/>
    <property type="project" value="UniProtKB-KW"/>
</dbReference>
<evidence type="ECO:0000313" key="10">
    <source>
        <dbReference type="EMBL" id="STX08770.1"/>
    </source>
</evidence>
<reference evidence="10 12" key="1">
    <citation type="submission" date="2018-06" db="EMBL/GenBank/DDBJ databases">
        <authorList>
            <consortium name="Pathogen Informatics"/>
            <person name="Doyle S."/>
        </authorList>
    </citation>
    <scope>NUCLEOTIDE SEQUENCE [LARGE SCALE GENOMIC DNA]</scope>
    <source>
        <strain evidence="10 12">NCTC10597</strain>
    </source>
</reference>
<sequence length="427" mass="45063">MKKSLYTAVAIGAALFVANHDDAEASTKSYTVKGGDNLSAIANKYGTTVSNIKQINNLKSDMIYVGQTLKLSGKKITTSSSSSKPSKPSNNSNATNSYTVKNGDYLYAIATKFDLTVSQIREINNLKTNVLYVGQKLKVSGKASVSKPKPKPNQSTGGSSTTTNNSASTYTVKSGDYLSKIGAKFNISVAQIKDLNNLSSDMIHVGQVLKVSGKASSKPSTSKPNPIPNKKPSTNQGSSSSSSTYKVQSGDYLSKIAAKFGTTVAKIKQLNGLQSEMIHVGQVLKVKGTATTPNKPSGGGTVQVGKPSANAGSLIGNAKKFIGVPYAWAGSNPNGFDCSGYIYYTFNMSGKSIPRVNAKGYHALATKINNPSPGDIVFFAGTYTTGISHLGIYLGNGQFIHAGNDGVEISSLNQGYWKNHFSSYGRF</sequence>
<dbReference type="PANTHER" id="PTHR47360:SF1">
    <property type="entry name" value="ENDOPEPTIDASE NLPC-RELATED"/>
    <property type="match status" value="1"/>
</dbReference>
<dbReference type="SUPFAM" id="SSF54001">
    <property type="entry name" value="Cysteine proteinases"/>
    <property type="match status" value="1"/>
</dbReference>
<evidence type="ECO:0000256" key="2">
    <source>
        <dbReference type="ARBA" id="ARBA00022670"/>
    </source>
</evidence>
<feature type="compositionally biased region" description="Low complexity" evidence="7">
    <location>
        <begin position="155"/>
        <end position="169"/>
    </location>
</feature>
<dbReference type="EMBL" id="SNZG01000012">
    <property type="protein sequence ID" value="TDR39228.1"/>
    <property type="molecule type" value="Genomic_DNA"/>
</dbReference>
<dbReference type="InterPro" id="IPR018392">
    <property type="entry name" value="LysM"/>
</dbReference>
<dbReference type="Pfam" id="PF00877">
    <property type="entry name" value="NLPC_P60"/>
    <property type="match status" value="1"/>
</dbReference>
<feature type="region of interest" description="Disordered" evidence="7">
    <location>
        <begin position="75"/>
        <end position="95"/>
    </location>
</feature>
<keyword evidence="13" id="KW-1185">Reference proteome</keyword>
<dbReference type="SUPFAM" id="SSF54106">
    <property type="entry name" value="LysM domain"/>
    <property type="match status" value="4"/>
</dbReference>
<evidence type="ECO:0000256" key="3">
    <source>
        <dbReference type="ARBA" id="ARBA00022729"/>
    </source>
</evidence>
<evidence type="ECO:0000256" key="4">
    <source>
        <dbReference type="ARBA" id="ARBA00022737"/>
    </source>
</evidence>
<feature type="domain" description="NlpC/P60" evidence="9">
    <location>
        <begin position="308"/>
        <end position="427"/>
    </location>
</feature>
<dbReference type="AlphaFoldDB" id="A0A8B4Q8P9"/>
<dbReference type="Gene3D" id="3.90.1720.10">
    <property type="entry name" value="endopeptidase domain like (from Nostoc punctiforme)"/>
    <property type="match status" value="1"/>
</dbReference>
<dbReference type="GO" id="GO:0006508">
    <property type="term" value="P:proteolysis"/>
    <property type="evidence" value="ECO:0007669"/>
    <property type="project" value="UniProtKB-KW"/>
</dbReference>
<dbReference type="PROSITE" id="PS51782">
    <property type="entry name" value="LYSM"/>
    <property type="match status" value="4"/>
</dbReference>
<keyword evidence="6" id="KW-0788">Thiol protease</keyword>
<dbReference type="Proteomes" id="UP000294641">
    <property type="component" value="Unassembled WGS sequence"/>
</dbReference>
<dbReference type="RefSeq" id="WP_109349418.1">
    <property type="nucleotide sequence ID" value="NZ_BJUE01000032.1"/>
</dbReference>
<feature type="domain" description="LysM" evidence="8">
    <location>
        <begin position="243"/>
        <end position="286"/>
    </location>
</feature>
<reference evidence="11 13" key="2">
    <citation type="submission" date="2019-03" db="EMBL/GenBank/DDBJ databases">
        <title>Genomic Encyclopedia of Type Strains, Phase IV (KMG-IV): sequencing the most valuable type-strain genomes for metagenomic binning, comparative biology and taxonomic classification.</title>
        <authorList>
            <person name="Goeker M."/>
        </authorList>
    </citation>
    <scope>NUCLEOTIDE SEQUENCE [LARGE SCALE GENOMIC DNA]</scope>
    <source>
        <strain evidence="11 13">DSM 20580</strain>
    </source>
</reference>
<dbReference type="Pfam" id="PF01476">
    <property type="entry name" value="LysM"/>
    <property type="match status" value="4"/>
</dbReference>
<dbReference type="InterPro" id="IPR036779">
    <property type="entry name" value="LysM_dom_sf"/>
</dbReference>
<organism evidence="10 12">
    <name type="scientific">Kurthia zopfii</name>
    <dbReference type="NCBI Taxonomy" id="1650"/>
    <lineage>
        <taxon>Bacteria</taxon>
        <taxon>Bacillati</taxon>
        <taxon>Bacillota</taxon>
        <taxon>Bacilli</taxon>
        <taxon>Bacillales</taxon>
        <taxon>Caryophanaceae</taxon>
        <taxon>Kurthia</taxon>
    </lineage>
</organism>
<dbReference type="SMART" id="SM00257">
    <property type="entry name" value="LysM"/>
    <property type="match status" value="4"/>
</dbReference>
<gene>
    <name evidence="10" type="primary">cwlS</name>
    <name evidence="11" type="ORF">DFR61_1122</name>
    <name evidence="10" type="ORF">NCTC10597_00436</name>
</gene>
<feature type="region of interest" description="Disordered" evidence="7">
    <location>
        <begin position="141"/>
        <end position="169"/>
    </location>
</feature>
<evidence type="ECO:0000259" key="9">
    <source>
        <dbReference type="PROSITE" id="PS51935"/>
    </source>
</evidence>
<feature type="domain" description="LysM" evidence="8">
    <location>
        <begin position="28"/>
        <end position="71"/>
    </location>
</feature>
<evidence type="ECO:0000313" key="12">
    <source>
        <dbReference type="Proteomes" id="UP000254330"/>
    </source>
</evidence>
<keyword evidence="4" id="KW-0677">Repeat</keyword>
<keyword evidence="2" id="KW-0645">Protease</keyword>
<accession>A0A8B4Q8P9</accession>
<dbReference type="InterPro" id="IPR000064">
    <property type="entry name" value="NLP_P60_dom"/>
</dbReference>
<feature type="domain" description="LysM" evidence="8">
    <location>
        <begin position="168"/>
        <end position="211"/>
    </location>
</feature>
<evidence type="ECO:0000256" key="6">
    <source>
        <dbReference type="ARBA" id="ARBA00022807"/>
    </source>
</evidence>
<dbReference type="OrthoDB" id="9813368at2"/>
<keyword evidence="3" id="KW-0732">Signal</keyword>
<dbReference type="PROSITE" id="PS51935">
    <property type="entry name" value="NLPC_P60"/>
    <property type="match status" value="1"/>
</dbReference>
<dbReference type="EMBL" id="UGNP01000001">
    <property type="protein sequence ID" value="STX08770.1"/>
    <property type="molecule type" value="Genomic_DNA"/>
</dbReference>
<dbReference type="Proteomes" id="UP000254330">
    <property type="component" value="Unassembled WGS sequence"/>
</dbReference>
<evidence type="ECO:0000313" key="11">
    <source>
        <dbReference type="EMBL" id="TDR39228.1"/>
    </source>
</evidence>
<dbReference type="Gene3D" id="3.10.350.10">
    <property type="entry name" value="LysM domain"/>
    <property type="match status" value="4"/>
</dbReference>
<dbReference type="PANTHER" id="PTHR47360">
    <property type="entry name" value="MUREIN DD-ENDOPEPTIDASE MEPS/MUREIN LD-CARBOXYPEPTIDASE"/>
    <property type="match status" value="1"/>
</dbReference>
<dbReference type="EC" id="3.4.19.11" evidence="10"/>
<evidence type="ECO:0000256" key="7">
    <source>
        <dbReference type="SAM" id="MobiDB-lite"/>
    </source>
</evidence>
<proteinExistence type="inferred from homology"/>
<evidence type="ECO:0000313" key="13">
    <source>
        <dbReference type="Proteomes" id="UP000294641"/>
    </source>
</evidence>
<dbReference type="CDD" id="cd00118">
    <property type="entry name" value="LysM"/>
    <property type="match status" value="4"/>
</dbReference>
<evidence type="ECO:0000256" key="1">
    <source>
        <dbReference type="ARBA" id="ARBA00007074"/>
    </source>
</evidence>
<keyword evidence="5 10" id="KW-0378">Hydrolase</keyword>
<feature type="region of interest" description="Disordered" evidence="7">
    <location>
        <begin position="212"/>
        <end position="244"/>
    </location>
</feature>
<comment type="similarity">
    <text evidence="1">Belongs to the peptidase C40 family.</text>
</comment>